<sequence length="151" mass="17448">MTPEAADDFRWLCFDIASQRDEEKDKLDYLELGRKAIEYEQNKVKAGSQDGVNCSETLPLGNLLIKGDPIKDLIKTLNPKLEVDLGALMNLTEEEYQDLLKDNCALLKELNIPKQSVKDAARFCKEQQASLKKMRELVKFYKEDRRFQEAF</sequence>
<reference evidence="1 2" key="1">
    <citation type="journal article" date="2017" name="PLoS Biol.">
        <title>The sea cucumber genome provides insights into morphological evolution and visceral regeneration.</title>
        <authorList>
            <person name="Zhang X."/>
            <person name="Sun L."/>
            <person name="Yuan J."/>
            <person name="Sun Y."/>
            <person name="Gao Y."/>
            <person name="Zhang L."/>
            <person name="Li S."/>
            <person name="Dai H."/>
            <person name="Hamel J.F."/>
            <person name="Liu C."/>
            <person name="Yu Y."/>
            <person name="Liu S."/>
            <person name="Lin W."/>
            <person name="Guo K."/>
            <person name="Jin S."/>
            <person name="Xu P."/>
            <person name="Storey K.B."/>
            <person name="Huan P."/>
            <person name="Zhang T."/>
            <person name="Zhou Y."/>
            <person name="Zhang J."/>
            <person name="Lin C."/>
            <person name="Li X."/>
            <person name="Xing L."/>
            <person name="Huo D."/>
            <person name="Sun M."/>
            <person name="Wang L."/>
            <person name="Mercier A."/>
            <person name="Li F."/>
            <person name="Yang H."/>
            <person name="Xiang J."/>
        </authorList>
    </citation>
    <scope>NUCLEOTIDE SEQUENCE [LARGE SCALE GENOMIC DNA]</scope>
    <source>
        <strain evidence="1">Shaxun</strain>
        <tissue evidence="1">Muscle</tissue>
    </source>
</reference>
<dbReference type="EMBL" id="MRZV01000099">
    <property type="protein sequence ID" value="PIK58890.1"/>
    <property type="molecule type" value="Genomic_DNA"/>
</dbReference>
<comment type="caution">
    <text evidence="1">The sequence shown here is derived from an EMBL/GenBank/DDBJ whole genome shotgun (WGS) entry which is preliminary data.</text>
</comment>
<accession>A0A2G8LFF9</accession>
<protein>
    <submittedName>
        <fullName evidence="1">Uncharacterized protein</fullName>
    </submittedName>
</protein>
<proteinExistence type="predicted"/>
<dbReference type="AlphaFoldDB" id="A0A2G8LFF9"/>
<keyword evidence="2" id="KW-1185">Reference proteome</keyword>
<evidence type="ECO:0000313" key="2">
    <source>
        <dbReference type="Proteomes" id="UP000230750"/>
    </source>
</evidence>
<evidence type="ECO:0000313" key="1">
    <source>
        <dbReference type="EMBL" id="PIK58890.1"/>
    </source>
</evidence>
<gene>
    <name evidence="1" type="ORF">BSL78_04202</name>
</gene>
<dbReference type="Proteomes" id="UP000230750">
    <property type="component" value="Unassembled WGS sequence"/>
</dbReference>
<name>A0A2G8LFF9_STIJA</name>
<organism evidence="1 2">
    <name type="scientific">Stichopus japonicus</name>
    <name type="common">Sea cucumber</name>
    <dbReference type="NCBI Taxonomy" id="307972"/>
    <lineage>
        <taxon>Eukaryota</taxon>
        <taxon>Metazoa</taxon>
        <taxon>Echinodermata</taxon>
        <taxon>Eleutherozoa</taxon>
        <taxon>Echinozoa</taxon>
        <taxon>Holothuroidea</taxon>
        <taxon>Aspidochirotacea</taxon>
        <taxon>Aspidochirotida</taxon>
        <taxon>Stichopodidae</taxon>
        <taxon>Apostichopus</taxon>
    </lineage>
</organism>